<evidence type="ECO:0000259" key="1">
    <source>
        <dbReference type="SMART" id="SM00597"/>
    </source>
</evidence>
<proteinExistence type="predicted"/>
<protein>
    <submittedName>
        <fullName evidence="2">Zinc finger MYM-type protein 1-like</fullName>
    </submittedName>
</protein>
<dbReference type="STRING" id="4097.A0A1S4CS65"/>
<dbReference type="InterPro" id="IPR006580">
    <property type="entry name" value="Znf_TTF"/>
</dbReference>
<sequence length="468" mass="52917">MITSFYQAQASATSSSSPLTSSPCPVINNNINPSQASDKVCYYEPDPAKRKPISEYPPNLRDRIRRNYIQNGACQPRGFVFPKRDFGGIMRHFNPQWFKTSCSQWLAYSIKQDAAFCLCCYLFRNEVGGYGKKVGDAFTTDGFRGWNKALERFNSHVGNVGSVHNRCFNMMLDLMNQEQSILTSLDKQSEKIKSDHQVRLNASIDVIMYLLKEGIPFRGHDESVTSTRRGHFLDLLKWYADRKEDVKNVVLEKAPKNNTMTSPDIQKDIVNSCAKETVKEIIEDLNGNFFGILVDESKDVSHKEQLALVLRYVNKEGELIERFLGLVHVKDTSAHALQNEIYSLLLQHSLSSSLIRGQGYDGASNMQGNINGLKTLIQKDNPSAHCKHCFAHRLQLTLVVVAKKHHDVNNFFDILANILNVVGGSYKRREMLRDDQAKKIDELLMLGEVHTGSGLNQELGLQRPGDTR</sequence>
<dbReference type="Pfam" id="PF14291">
    <property type="entry name" value="DUF4371"/>
    <property type="match status" value="1"/>
</dbReference>
<accession>A0A1S4CS65</accession>
<gene>
    <name evidence="2" type="primary">LOC107822125</name>
</gene>
<dbReference type="InterPro" id="IPR025398">
    <property type="entry name" value="DUF4371"/>
</dbReference>
<dbReference type="SMART" id="SM00597">
    <property type="entry name" value="ZnF_TTF"/>
    <property type="match status" value="1"/>
</dbReference>
<name>A0A1S4CS65_TOBAC</name>
<dbReference type="OrthoDB" id="6621980at2759"/>
<dbReference type="AlphaFoldDB" id="A0A1S4CS65"/>
<dbReference type="InterPro" id="IPR012337">
    <property type="entry name" value="RNaseH-like_sf"/>
</dbReference>
<dbReference type="OMA" id="YLFRNEV"/>
<evidence type="ECO:0000313" key="2">
    <source>
        <dbReference type="RefSeq" id="XP_016504112.1"/>
    </source>
</evidence>
<dbReference type="PANTHER" id="PTHR45749">
    <property type="match status" value="1"/>
</dbReference>
<reference evidence="2" key="1">
    <citation type="submission" date="2025-08" db="UniProtKB">
        <authorList>
            <consortium name="RefSeq"/>
        </authorList>
    </citation>
    <scope>IDENTIFICATION</scope>
</reference>
<dbReference type="KEGG" id="nta:107822125"/>
<dbReference type="PANTHER" id="PTHR45749:SF34">
    <property type="entry name" value="ZINC FINGER MYM-TYPE PROTEIN 1-LIKE"/>
    <property type="match status" value="1"/>
</dbReference>
<dbReference type="PaxDb" id="4097-A0A1S4CS65"/>
<dbReference type="RefSeq" id="XP_016504112.1">
    <property type="nucleotide sequence ID" value="XM_016648626.1"/>
</dbReference>
<feature type="domain" description="TTF-type" evidence="1">
    <location>
        <begin position="89"/>
        <end position="187"/>
    </location>
</feature>
<dbReference type="SUPFAM" id="SSF53098">
    <property type="entry name" value="Ribonuclease H-like"/>
    <property type="match status" value="1"/>
</dbReference>
<organism evidence="2">
    <name type="scientific">Nicotiana tabacum</name>
    <name type="common">Common tobacco</name>
    <dbReference type="NCBI Taxonomy" id="4097"/>
    <lineage>
        <taxon>Eukaryota</taxon>
        <taxon>Viridiplantae</taxon>
        <taxon>Streptophyta</taxon>
        <taxon>Embryophyta</taxon>
        <taxon>Tracheophyta</taxon>
        <taxon>Spermatophyta</taxon>
        <taxon>Magnoliopsida</taxon>
        <taxon>eudicotyledons</taxon>
        <taxon>Gunneridae</taxon>
        <taxon>Pentapetalae</taxon>
        <taxon>asterids</taxon>
        <taxon>lamiids</taxon>
        <taxon>Solanales</taxon>
        <taxon>Solanaceae</taxon>
        <taxon>Nicotianoideae</taxon>
        <taxon>Nicotianeae</taxon>
        <taxon>Nicotiana</taxon>
    </lineage>
</organism>